<proteinExistence type="inferred from homology"/>
<comment type="caution">
    <text evidence="13">The sequence shown here is derived from an EMBL/GenBank/DDBJ whole genome shotgun (WGS) entry which is preliminary data.</text>
</comment>
<keyword evidence="7" id="KW-0805">Transcription regulation</keyword>
<gene>
    <name evidence="13" type="ORF">Ciccas_011555</name>
</gene>
<evidence type="ECO:0000256" key="5">
    <source>
        <dbReference type="ARBA" id="ARBA00022771"/>
    </source>
</evidence>
<dbReference type="GO" id="GO:0008270">
    <property type="term" value="F:zinc ion binding"/>
    <property type="evidence" value="ECO:0007669"/>
    <property type="project" value="UniProtKB-KW"/>
</dbReference>
<keyword evidence="9" id="KW-0804">Transcription</keyword>
<keyword evidence="8" id="KW-0238">DNA-binding</keyword>
<evidence type="ECO:0000256" key="10">
    <source>
        <dbReference type="ARBA" id="ARBA00023242"/>
    </source>
</evidence>
<dbReference type="Proteomes" id="UP001626550">
    <property type="component" value="Unassembled WGS sequence"/>
</dbReference>
<dbReference type="PANTHER" id="PTHR24404">
    <property type="entry name" value="ZINC FINGER PROTEIN"/>
    <property type="match status" value="1"/>
</dbReference>
<evidence type="ECO:0000256" key="7">
    <source>
        <dbReference type="ARBA" id="ARBA00023015"/>
    </source>
</evidence>
<dbReference type="GO" id="GO:0005634">
    <property type="term" value="C:nucleus"/>
    <property type="evidence" value="ECO:0007669"/>
    <property type="project" value="UniProtKB-SubCell"/>
</dbReference>
<comment type="similarity">
    <text evidence="2">Belongs to the krueppel C2H2-type zinc-finger protein family.</text>
</comment>
<keyword evidence="6" id="KW-0862">Zinc</keyword>
<dbReference type="GO" id="GO:0003677">
    <property type="term" value="F:DNA binding"/>
    <property type="evidence" value="ECO:0007669"/>
    <property type="project" value="UniProtKB-KW"/>
</dbReference>
<evidence type="ECO:0000313" key="13">
    <source>
        <dbReference type="EMBL" id="KAL3309888.1"/>
    </source>
</evidence>
<comment type="subcellular location">
    <subcellularLocation>
        <location evidence="1">Nucleus</location>
    </subcellularLocation>
</comment>
<dbReference type="InterPro" id="IPR050589">
    <property type="entry name" value="Ikaros_C2H2-ZF"/>
</dbReference>
<dbReference type="InterPro" id="IPR036236">
    <property type="entry name" value="Znf_C2H2_sf"/>
</dbReference>
<keyword evidence="14" id="KW-1185">Reference proteome</keyword>
<keyword evidence="4" id="KW-0677">Repeat</keyword>
<evidence type="ECO:0000256" key="3">
    <source>
        <dbReference type="ARBA" id="ARBA00022723"/>
    </source>
</evidence>
<evidence type="ECO:0000256" key="4">
    <source>
        <dbReference type="ARBA" id="ARBA00022737"/>
    </source>
</evidence>
<evidence type="ECO:0000256" key="1">
    <source>
        <dbReference type="ARBA" id="ARBA00004123"/>
    </source>
</evidence>
<evidence type="ECO:0000259" key="12">
    <source>
        <dbReference type="PROSITE" id="PS50157"/>
    </source>
</evidence>
<dbReference type="Gene3D" id="3.30.160.60">
    <property type="entry name" value="Classic Zinc Finger"/>
    <property type="match status" value="1"/>
</dbReference>
<protein>
    <recommendedName>
        <fullName evidence="12">C2H2-type domain-containing protein</fullName>
    </recommendedName>
</protein>
<dbReference type="InterPro" id="IPR013087">
    <property type="entry name" value="Znf_C2H2_type"/>
</dbReference>
<evidence type="ECO:0000256" key="8">
    <source>
        <dbReference type="ARBA" id="ARBA00023125"/>
    </source>
</evidence>
<evidence type="ECO:0000256" key="2">
    <source>
        <dbReference type="ARBA" id="ARBA00006991"/>
    </source>
</evidence>
<dbReference type="FunFam" id="3.30.160.60:FF:000075">
    <property type="entry name" value="Putative zinc finger protein 536"/>
    <property type="match status" value="1"/>
</dbReference>
<name>A0ABD2PS77_9PLAT</name>
<dbReference type="PROSITE" id="PS50157">
    <property type="entry name" value="ZINC_FINGER_C2H2_2"/>
    <property type="match status" value="1"/>
</dbReference>
<evidence type="ECO:0000256" key="11">
    <source>
        <dbReference type="PROSITE-ProRule" id="PRU00042"/>
    </source>
</evidence>
<dbReference type="AlphaFoldDB" id="A0ABD2PS77"/>
<accession>A0ABD2PS77</accession>
<evidence type="ECO:0000256" key="6">
    <source>
        <dbReference type="ARBA" id="ARBA00022833"/>
    </source>
</evidence>
<keyword evidence="10" id="KW-0539">Nucleus</keyword>
<sequence length="367" mass="42675">MNKIIDLGKNFSCDHCDYKATTQSNLKRHLRIHFGARPYKCPHCDYRSVELDALRKHVFNSTIHPGLPLYLCPYCLPSKDEEVDDLSLMNMVGFNTLTLAHQHLREKHLDKIKHFSHSSSITMENFNERLVTRIFGLYDPSWDRIAPKEGDMIIQPRESSRTLKHKQIQLNKILNRIGTEKQANSKKVSLTNLKKIVVVTHMSNQTPILKTQTLDLQNESPPIESSHKDFTRLYLLAMTDSEQDYALWSMPIVMYDRSWKQIRSRRVAERERQILEKLSPKKNRLKVTLNIPMRESSTVRHAACTSKLRMIEHHCCPICAKCYMTINGVGQCRCRYERNLRLQIESISLAESGTTPKTMSPTHMEEE</sequence>
<feature type="domain" description="C2H2-type" evidence="12">
    <location>
        <begin position="11"/>
        <end position="38"/>
    </location>
</feature>
<organism evidence="13 14">
    <name type="scientific">Cichlidogyrus casuarinus</name>
    <dbReference type="NCBI Taxonomy" id="1844966"/>
    <lineage>
        <taxon>Eukaryota</taxon>
        <taxon>Metazoa</taxon>
        <taxon>Spiralia</taxon>
        <taxon>Lophotrochozoa</taxon>
        <taxon>Platyhelminthes</taxon>
        <taxon>Monogenea</taxon>
        <taxon>Monopisthocotylea</taxon>
        <taxon>Dactylogyridea</taxon>
        <taxon>Ancyrocephalidae</taxon>
        <taxon>Cichlidogyrus</taxon>
    </lineage>
</organism>
<dbReference type="SMART" id="SM00355">
    <property type="entry name" value="ZnF_C2H2"/>
    <property type="match status" value="2"/>
</dbReference>
<evidence type="ECO:0000256" key="9">
    <source>
        <dbReference type="ARBA" id="ARBA00023163"/>
    </source>
</evidence>
<reference evidence="13 14" key="1">
    <citation type="submission" date="2024-11" db="EMBL/GenBank/DDBJ databases">
        <title>Adaptive evolution of stress response genes in parasites aligns with host niche diversity.</title>
        <authorList>
            <person name="Hahn C."/>
            <person name="Resl P."/>
        </authorList>
    </citation>
    <scope>NUCLEOTIDE SEQUENCE [LARGE SCALE GENOMIC DNA]</scope>
    <source>
        <strain evidence="13">EGGRZ-B1_66</strain>
        <tissue evidence="13">Body</tissue>
    </source>
</reference>
<feature type="non-terminal residue" evidence="13">
    <location>
        <position position="367"/>
    </location>
</feature>
<dbReference type="SUPFAM" id="SSF57667">
    <property type="entry name" value="beta-beta-alpha zinc fingers"/>
    <property type="match status" value="1"/>
</dbReference>
<evidence type="ECO:0000313" key="14">
    <source>
        <dbReference type="Proteomes" id="UP001626550"/>
    </source>
</evidence>
<dbReference type="EMBL" id="JBJKFK010003459">
    <property type="protein sequence ID" value="KAL3309888.1"/>
    <property type="molecule type" value="Genomic_DNA"/>
</dbReference>
<keyword evidence="3" id="KW-0479">Metal-binding</keyword>
<keyword evidence="5 11" id="KW-0863">Zinc-finger</keyword>